<keyword evidence="5" id="KW-0964">Secreted</keyword>
<evidence type="ECO:0000256" key="7">
    <source>
        <dbReference type="ARBA" id="ARBA00022692"/>
    </source>
</evidence>
<dbReference type="InterPro" id="IPR008427">
    <property type="entry name" value="Extracellular_membr_CFEM_dom"/>
</dbReference>
<keyword evidence="11" id="KW-1015">Disulfide bond</keyword>
<feature type="transmembrane region" description="Helical" evidence="15">
    <location>
        <begin position="363"/>
        <end position="383"/>
    </location>
</feature>
<feature type="domain" description="CFEM" evidence="16">
    <location>
        <begin position="56"/>
        <end position="119"/>
    </location>
</feature>
<dbReference type="EMBL" id="JAGPYM010000001">
    <property type="protein sequence ID" value="KAH6900068.1"/>
    <property type="molecule type" value="Genomic_DNA"/>
</dbReference>
<dbReference type="PANTHER" id="PTHR33048">
    <property type="entry name" value="PTH11-LIKE INTEGRAL MEMBRANE PROTEIN (AFU_ORTHOLOGUE AFUA_5G11245)"/>
    <property type="match status" value="1"/>
</dbReference>
<evidence type="ECO:0000256" key="15">
    <source>
        <dbReference type="SAM" id="Phobius"/>
    </source>
</evidence>
<protein>
    <recommendedName>
        <fullName evidence="20">Extracellular membrane protein CFEM domain-containing protein</fullName>
    </recommendedName>
</protein>
<keyword evidence="19" id="KW-1185">Reference proteome</keyword>
<name>A0A9P8WKA8_9HYPO</name>
<keyword evidence="7 15" id="KW-0812">Transmembrane</keyword>
<dbReference type="Pfam" id="PF05730">
    <property type="entry name" value="CFEM"/>
    <property type="match status" value="1"/>
</dbReference>
<evidence type="ECO:0000256" key="2">
    <source>
        <dbReference type="ARBA" id="ARBA00004589"/>
    </source>
</evidence>
<organism evidence="18 19">
    <name type="scientific">Thelonectria olida</name>
    <dbReference type="NCBI Taxonomy" id="1576542"/>
    <lineage>
        <taxon>Eukaryota</taxon>
        <taxon>Fungi</taxon>
        <taxon>Dikarya</taxon>
        <taxon>Ascomycota</taxon>
        <taxon>Pezizomycotina</taxon>
        <taxon>Sordariomycetes</taxon>
        <taxon>Hypocreomycetidae</taxon>
        <taxon>Hypocreales</taxon>
        <taxon>Nectriaceae</taxon>
        <taxon>Thelonectria</taxon>
    </lineage>
</organism>
<reference evidence="18 19" key="1">
    <citation type="journal article" date="2021" name="Nat. Commun.">
        <title>Genetic determinants of endophytism in the Arabidopsis root mycobiome.</title>
        <authorList>
            <person name="Mesny F."/>
            <person name="Miyauchi S."/>
            <person name="Thiergart T."/>
            <person name="Pickel B."/>
            <person name="Atanasova L."/>
            <person name="Karlsson M."/>
            <person name="Huettel B."/>
            <person name="Barry K.W."/>
            <person name="Haridas S."/>
            <person name="Chen C."/>
            <person name="Bauer D."/>
            <person name="Andreopoulos W."/>
            <person name="Pangilinan J."/>
            <person name="LaButti K."/>
            <person name="Riley R."/>
            <person name="Lipzen A."/>
            <person name="Clum A."/>
            <person name="Drula E."/>
            <person name="Henrissat B."/>
            <person name="Kohler A."/>
            <person name="Grigoriev I.V."/>
            <person name="Martin F.M."/>
            <person name="Hacquard S."/>
        </authorList>
    </citation>
    <scope>NUCLEOTIDE SEQUENCE [LARGE SCALE GENOMIC DNA]</scope>
    <source>
        <strain evidence="18 19">MPI-CAGE-CH-0241</strain>
    </source>
</reference>
<evidence type="ECO:0000256" key="3">
    <source>
        <dbReference type="ARBA" id="ARBA00004613"/>
    </source>
</evidence>
<comment type="caution">
    <text evidence="18">The sequence shown here is derived from an EMBL/GenBank/DDBJ whole genome shotgun (WGS) entry which is preliminary data.</text>
</comment>
<evidence type="ECO:0000256" key="1">
    <source>
        <dbReference type="ARBA" id="ARBA00004141"/>
    </source>
</evidence>
<evidence type="ECO:0000256" key="6">
    <source>
        <dbReference type="ARBA" id="ARBA00022622"/>
    </source>
</evidence>
<feature type="transmembrane region" description="Helical" evidence="15">
    <location>
        <begin position="321"/>
        <end position="343"/>
    </location>
</feature>
<dbReference type="PANTHER" id="PTHR33048:SF47">
    <property type="entry name" value="INTEGRAL MEMBRANE PROTEIN-RELATED"/>
    <property type="match status" value="1"/>
</dbReference>
<evidence type="ECO:0000256" key="13">
    <source>
        <dbReference type="ARBA" id="ARBA00038359"/>
    </source>
</evidence>
<gene>
    <name evidence="18" type="ORF">B0T10DRAFT_554617</name>
</gene>
<evidence type="ECO:0000313" key="19">
    <source>
        <dbReference type="Proteomes" id="UP000777438"/>
    </source>
</evidence>
<keyword evidence="12" id="KW-0449">Lipoprotein</keyword>
<comment type="similarity">
    <text evidence="13">Belongs to the SAT4 family.</text>
</comment>
<evidence type="ECO:0000259" key="17">
    <source>
        <dbReference type="Pfam" id="PF20684"/>
    </source>
</evidence>
<sequence>MSVMMTLSYMINASAGTLLRQAHLCVVMVLPILAVLLSISAVVAADTDSISISQILEEIPTCGAQCYHAALGHNEDSFSPVSDFCYEDDYWGKTHDCILQQCSTLDQFKFNKIQSEICNQPTQTRERRFYLMLAAEIPAWICPLLRLFASWRSSDGLRIDDYVMLACGFSYTVYVGCVHYVHHTIFDVSASTIDSEEVSSALEMLFIAEKFAVVCLALGKVAIIYFYLRTFAGARFRAIALTMFALIIVPTIAFLFVLIFQCSPISFAWEGWALDSSPQQCLNAEVIAYVKQAFDIGQNTILISLPLPFLHQLGMSFRVKLGTMAIFALGALSLGMSGMRLRFTILQGAEDKPNQPWEYADQLIWTGVEIAALIVIACLPSIWKLFPASHERKPAALTSRPPSTRYLRDKPLPPIRTRSNASEKKKGGVYTVNTKSAVTESQQELDLRLGDKTRGDVWTQIKGGHRFSGFSMVSHMSEKIGIRVKTTTTTRVDIEESEFEESGIVTPRTGPLSP</sequence>
<feature type="transmembrane region" description="Helical" evidence="15">
    <location>
        <begin position="129"/>
        <end position="149"/>
    </location>
</feature>
<evidence type="ECO:0000256" key="8">
    <source>
        <dbReference type="ARBA" id="ARBA00022729"/>
    </source>
</evidence>
<evidence type="ECO:0000259" key="16">
    <source>
        <dbReference type="Pfam" id="PF05730"/>
    </source>
</evidence>
<evidence type="ECO:0000256" key="5">
    <source>
        <dbReference type="ARBA" id="ARBA00022525"/>
    </source>
</evidence>
<dbReference type="Pfam" id="PF20684">
    <property type="entry name" value="Fung_rhodopsin"/>
    <property type="match status" value="1"/>
</dbReference>
<keyword evidence="9 15" id="KW-1133">Transmembrane helix</keyword>
<feature type="transmembrane region" description="Helical" evidence="15">
    <location>
        <begin position="240"/>
        <end position="269"/>
    </location>
</feature>
<dbReference type="OrthoDB" id="2496787at2759"/>
<evidence type="ECO:0000256" key="9">
    <source>
        <dbReference type="ARBA" id="ARBA00022989"/>
    </source>
</evidence>
<evidence type="ECO:0000256" key="12">
    <source>
        <dbReference type="ARBA" id="ARBA00023288"/>
    </source>
</evidence>
<accession>A0A9P8WKA8</accession>
<dbReference type="GO" id="GO:0005576">
    <property type="term" value="C:extracellular region"/>
    <property type="evidence" value="ECO:0007669"/>
    <property type="project" value="UniProtKB-SubCell"/>
</dbReference>
<feature type="transmembrane region" description="Helical" evidence="15">
    <location>
        <begin position="201"/>
        <end position="228"/>
    </location>
</feature>
<keyword evidence="10 15" id="KW-0472">Membrane</keyword>
<evidence type="ECO:0000256" key="14">
    <source>
        <dbReference type="SAM" id="MobiDB-lite"/>
    </source>
</evidence>
<dbReference type="Proteomes" id="UP000777438">
    <property type="component" value="Unassembled WGS sequence"/>
</dbReference>
<proteinExistence type="inferred from homology"/>
<evidence type="ECO:0008006" key="20">
    <source>
        <dbReference type="Google" id="ProtNLM"/>
    </source>
</evidence>
<dbReference type="AlphaFoldDB" id="A0A9P8WKA8"/>
<feature type="domain" description="Rhodopsin" evidence="17">
    <location>
        <begin position="145"/>
        <end position="386"/>
    </location>
</feature>
<comment type="similarity">
    <text evidence="4">Belongs to the RBT5 family.</text>
</comment>
<keyword evidence="6" id="KW-0336">GPI-anchor</keyword>
<feature type="transmembrane region" description="Helical" evidence="15">
    <location>
        <begin position="161"/>
        <end position="181"/>
    </location>
</feature>
<dbReference type="InterPro" id="IPR052337">
    <property type="entry name" value="SAT4-like"/>
</dbReference>
<evidence type="ECO:0000256" key="4">
    <source>
        <dbReference type="ARBA" id="ARBA00010031"/>
    </source>
</evidence>
<keyword evidence="8" id="KW-0732">Signal</keyword>
<dbReference type="GO" id="GO:0098552">
    <property type="term" value="C:side of membrane"/>
    <property type="evidence" value="ECO:0007669"/>
    <property type="project" value="UniProtKB-KW"/>
</dbReference>
<evidence type="ECO:0000313" key="18">
    <source>
        <dbReference type="EMBL" id="KAH6900068.1"/>
    </source>
</evidence>
<keyword evidence="6" id="KW-0325">Glycoprotein</keyword>
<dbReference type="InterPro" id="IPR049326">
    <property type="entry name" value="Rhodopsin_dom_fungi"/>
</dbReference>
<evidence type="ECO:0000256" key="10">
    <source>
        <dbReference type="ARBA" id="ARBA00023136"/>
    </source>
</evidence>
<comment type="subcellular location">
    <subcellularLocation>
        <location evidence="2">Membrane</location>
        <topology evidence="2">Lipid-anchor</topology>
        <topology evidence="2">GPI-anchor</topology>
    </subcellularLocation>
    <subcellularLocation>
        <location evidence="1">Membrane</location>
        <topology evidence="1">Multi-pass membrane protein</topology>
    </subcellularLocation>
    <subcellularLocation>
        <location evidence="3">Secreted</location>
    </subcellularLocation>
</comment>
<feature type="region of interest" description="Disordered" evidence="14">
    <location>
        <begin position="394"/>
        <end position="428"/>
    </location>
</feature>
<evidence type="ECO:0000256" key="11">
    <source>
        <dbReference type="ARBA" id="ARBA00023157"/>
    </source>
</evidence>